<dbReference type="Proteomes" id="UP001164250">
    <property type="component" value="Chromosome 13"/>
</dbReference>
<dbReference type="EMBL" id="CM047909">
    <property type="protein sequence ID" value="KAJ0079509.1"/>
    <property type="molecule type" value="Genomic_DNA"/>
</dbReference>
<comment type="caution">
    <text evidence="1">The sequence shown here is derived from an EMBL/GenBank/DDBJ whole genome shotgun (WGS) entry which is preliminary data.</text>
</comment>
<protein>
    <submittedName>
        <fullName evidence="1">Uncharacterized protein</fullName>
    </submittedName>
</protein>
<keyword evidence="2" id="KW-1185">Reference proteome</keyword>
<reference evidence="2" key="1">
    <citation type="journal article" date="2023" name="G3 (Bethesda)">
        <title>Genome assembly and association tests identify interacting loci associated with vigor, precocity, and sex in interspecific pistachio rootstocks.</title>
        <authorList>
            <person name="Palmer W."/>
            <person name="Jacygrad E."/>
            <person name="Sagayaradj S."/>
            <person name="Cavanaugh K."/>
            <person name="Han R."/>
            <person name="Bertier L."/>
            <person name="Beede B."/>
            <person name="Kafkas S."/>
            <person name="Golino D."/>
            <person name="Preece J."/>
            <person name="Michelmore R."/>
        </authorList>
    </citation>
    <scope>NUCLEOTIDE SEQUENCE [LARGE SCALE GENOMIC DNA]</scope>
</reference>
<organism evidence="1 2">
    <name type="scientific">Pistacia atlantica</name>
    <dbReference type="NCBI Taxonomy" id="434234"/>
    <lineage>
        <taxon>Eukaryota</taxon>
        <taxon>Viridiplantae</taxon>
        <taxon>Streptophyta</taxon>
        <taxon>Embryophyta</taxon>
        <taxon>Tracheophyta</taxon>
        <taxon>Spermatophyta</taxon>
        <taxon>Magnoliopsida</taxon>
        <taxon>eudicotyledons</taxon>
        <taxon>Gunneridae</taxon>
        <taxon>Pentapetalae</taxon>
        <taxon>rosids</taxon>
        <taxon>malvids</taxon>
        <taxon>Sapindales</taxon>
        <taxon>Anacardiaceae</taxon>
        <taxon>Pistacia</taxon>
    </lineage>
</organism>
<evidence type="ECO:0000313" key="2">
    <source>
        <dbReference type="Proteomes" id="UP001164250"/>
    </source>
</evidence>
<gene>
    <name evidence="1" type="ORF">Patl1_22662</name>
</gene>
<accession>A0ACC0ZWT5</accession>
<proteinExistence type="predicted"/>
<evidence type="ECO:0000313" key="1">
    <source>
        <dbReference type="EMBL" id="KAJ0079509.1"/>
    </source>
</evidence>
<sequence length="57" mass="6680">MDSRLKMLDGRPFTKVFYRVLRDDVQYKFTILISGVCSIVVCLILDTLKKETVREII</sequence>
<name>A0ACC0ZWT5_9ROSI</name>